<feature type="region of interest" description="Disordered" evidence="1">
    <location>
        <begin position="344"/>
        <end position="384"/>
    </location>
</feature>
<keyword evidence="3" id="KW-1185">Reference proteome</keyword>
<organism evidence="2 3">
    <name type="scientific">Kwoniella heveanensis BCC8398</name>
    <dbReference type="NCBI Taxonomy" id="1296120"/>
    <lineage>
        <taxon>Eukaryota</taxon>
        <taxon>Fungi</taxon>
        <taxon>Dikarya</taxon>
        <taxon>Basidiomycota</taxon>
        <taxon>Agaricomycotina</taxon>
        <taxon>Tremellomycetes</taxon>
        <taxon>Tremellales</taxon>
        <taxon>Cryptococcaceae</taxon>
        <taxon>Kwoniella</taxon>
    </lineage>
</organism>
<evidence type="ECO:0000313" key="3">
    <source>
        <dbReference type="Proteomes" id="UP000092666"/>
    </source>
</evidence>
<feature type="compositionally biased region" description="Low complexity" evidence="1">
    <location>
        <begin position="354"/>
        <end position="372"/>
    </location>
</feature>
<evidence type="ECO:0000313" key="2">
    <source>
        <dbReference type="EMBL" id="OCF31145.1"/>
    </source>
</evidence>
<feature type="compositionally biased region" description="Basic and acidic residues" evidence="1">
    <location>
        <begin position="1"/>
        <end position="13"/>
    </location>
</feature>
<feature type="compositionally biased region" description="Low complexity" evidence="1">
    <location>
        <begin position="426"/>
        <end position="438"/>
    </location>
</feature>
<dbReference type="STRING" id="1296120.A0A1B9GJM9"/>
<feature type="region of interest" description="Disordered" evidence="1">
    <location>
        <begin position="1"/>
        <end position="25"/>
    </location>
</feature>
<feature type="region of interest" description="Disordered" evidence="1">
    <location>
        <begin position="608"/>
        <end position="732"/>
    </location>
</feature>
<feature type="region of interest" description="Disordered" evidence="1">
    <location>
        <begin position="423"/>
        <end position="456"/>
    </location>
</feature>
<proteinExistence type="predicted"/>
<dbReference type="Proteomes" id="UP000092666">
    <property type="component" value="Unassembled WGS sequence"/>
</dbReference>
<name>A0A1B9GJM9_9TREE</name>
<reference evidence="3" key="2">
    <citation type="submission" date="2013-12" db="EMBL/GenBank/DDBJ databases">
        <title>Evolution of pathogenesis and genome organization in the Tremellales.</title>
        <authorList>
            <person name="Cuomo C."/>
            <person name="Litvintseva A."/>
            <person name="Heitman J."/>
            <person name="Chen Y."/>
            <person name="Sun S."/>
            <person name="Springer D."/>
            <person name="Dromer F."/>
            <person name="Young S."/>
            <person name="Zeng Q."/>
            <person name="Chapman S."/>
            <person name="Gujja S."/>
            <person name="Saif S."/>
            <person name="Birren B."/>
        </authorList>
    </citation>
    <scope>NUCLEOTIDE SEQUENCE [LARGE SCALE GENOMIC DNA]</scope>
    <source>
        <strain evidence="3">BCC8398</strain>
    </source>
</reference>
<dbReference type="EMBL" id="KV700137">
    <property type="protein sequence ID" value="OCF31145.1"/>
    <property type="molecule type" value="Genomic_DNA"/>
</dbReference>
<feature type="compositionally biased region" description="Low complexity" evidence="1">
    <location>
        <begin position="632"/>
        <end position="675"/>
    </location>
</feature>
<dbReference type="AlphaFoldDB" id="A0A1B9GJM9"/>
<reference evidence="2 3" key="1">
    <citation type="submission" date="2013-07" db="EMBL/GenBank/DDBJ databases">
        <title>The Genome Sequence of Cryptococcus heveanensis BCC8398.</title>
        <authorList>
            <consortium name="The Broad Institute Genome Sequencing Platform"/>
            <person name="Cuomo C."/>
            <person name="Litvintseva A."/>
            <person name="Chen Y."/>
            <person name="Heitman J."/>
            <person name="Sun S."/>
            <person name="Springer D."/>
            <person name="Dromer F."/>
            <person name="Young S.K."/>
            <person name="Zeng Q."/>
            <person name="Gargeya S."/>
            <person name="Fitzgerald M."/>
            <person name="Abouelleil A."/>
            <person name="Alvarado L."/>
            <person name="Berlin A.M."/>
            <person name="Chapman S.B."/>
            <person name="Dewar J."/>
            <person name="Goldberg J."/>
            <person name="Griggs A."/>
            <person name="Gujja S."/>
            <person name="Hansen M."/>
            <person name="Howarth C."/>
            <person name="Imamovic A."/>
            <person name="Larimer J."/>
            <person name="McCowan C."/>
            <person name="Murphy C."/>
            <person name="Pearson M."/>
            <person name="Priest M."/>
            <person name="Roberts A."/>
            <person name="Saif S."/>
            <person name="Shea T."/>
            <person name="Sykes S."/>
            <person name="Wortman J."/>
            <person name="Nusbaum C."/>
            <person name="Birren B."/>
        </authorList>
    </citation>
    <scope>NUCLEOTIDE SEQUENCE [LARGE SCALE GENOMIC DNA]</scope>
    <source>
        <strain evidence="2 3">BCC8398</strain>
    </source>
</reference>
<accession>A0A1B9GJM9</accession>
<sequence length="732" mass="79701">MYVNEYHKIDPDKSSTSSRTPAEPISRDSALLTLQKAINDPAYLIPQPAVPQISVSQPAMVFQSHVNYLSAKLEVTFENNGVVDMLSGPNTGSSYSLAGHIIISVPSLPAPLEGRLREVRDLKVVMEGKSEFWDDHGRYTPLRLYTATVTLATPSNPLLVPSHDPSRPQSARIKLAVAFDMRLPGWLPPSHSSEMTNVSYGVLTSSTIGWTEMVSTPSVPSSSSSRLSSTDGDVSMDSIIPFRHNFKPKSKNSFESFFTNNSLLPKTTDRSTGKWTPFTILRHRLPTSIGGFAQERSERHYTLRPEADSTSPVECVVTVPDWVDVNGEEKSLKVSLRVRARKNAIKSQVDEESSLATSTTTTTGQSQPAAASNAPGTGTSGVMEDNHQELDAIPMERHTKGKKADDELLTHILELGMEVEEVERYSSTPTTSFTSSFPLPAEQPSRHSSHHQLISPRSSYADGGFLGYDERPFRGIRTRQCLLSEDGNQRNFFFADNGLGLGEKWRKVNVVLPMPADIGKGLSSRPQPEMDGPFLKIKHSLKIRVVCRNIDGGKEDTQVVILSTPIRFGTCPSTMPSSSTKAPSLPAYIQLFHENGDLRECDALPVYSKSEDGSDEISDRPPVQAPIPSEPAPSYNSLFSSSAPSSATSYGCSSRSPSPSGSSYLSERSLSSSSLGRRERSSSPLPSSDEEPMDVDGALSSDEETGIGRNAVPSQTARKVARTVPRIVRTAA</sequence>
<protein>
    <submittedName>
        <fullName evidence="2">Uncharacterized protein</fullName>
    </submittedName>
</protein>
<evidence type="ECO:0000256" key="1">
    <source>
        <dbReference type="SAM" id="MobiDB-lite"/>
    </source>
</evidence>
<dbReference type="OrthoDB" id="1638493at2759"/>
<gene>
    <name evidence="2" type="ORF">I316_07112</name>
</gene>